<dbReference type="EMBL" id="KT696529">
    <property type="protein sequence ID" value="ANE10535.1"/>
    <property type="molecule type" value="mRNA"/>
</dbReference>
<dbReference type="GO" id="GO:0008270">
    <property type="term" value="F:zinc ion binding"/>
    <property type="evidence" value="ECO:0007669"/>
    <property type="project" value="UniProtKB-UniRule"/>
</dbReference>
<evidence type="ECO:0000313" key="12">
    <source>
        <dbReference type="EMBL" id="KAF5842846.1"/>
    </source>
</evidence>
<accession>A0A172R2D1</accession>
<keyword evidence="9" id="KW-0732">Signal</keyword>
<keyword evidence="5 9" id="KW-0479">Metal-binding</keyword>
<proteinExistence type="evidence at transcript level"/>
<dbReference type="AlphaFoldDB" id="A0A172R2D1"/>
<comment type="catalytic activity">
    <reaction evidence="8 9">
        <text>hydrogencarbonate + H(+) = CO2 + H2O</text>
        <dbReference type="Rhea" id="RHEA:10748"/>
        <dbReference type="ChEBI" id="CHEBI:15377"/>
        <dbReference type="ChEBI" id="CHEBI:15378"/>
        <dbReference type="ChEBI" id="CHEBI:16526"/>
        <dbReference type="ChEBI" id="CHEBI:17544"/>
        <dbReference type="EC" id="4.2.1.1"/>
    </reaction>
</comment>
<evidence type="ECO:0000313" key="11">
    <source>
        <dbReference type="EMBL" id="ANE10535.1"/>
    </source>
</evidence>
<protein>
    <recommendedName>
        <fullName evidence="4 9">Carbonic anhydrase</fullName>
        <ecNumber evidence="4 9">4.2.1.1</ecNumber>
    </recommendedName>
</protein>
<dbReference type="PANTHER" id="PTHR18952">
    <property type="entry name" value="CARBONIC ANHYDRASE"/>
    <property type="match status" value="1"/>
</dbReference>
<evidence type="ECO:0000256" key="7">
    <source>
        <dbReference type="ARBA" id="ARBA00023239"/>
    </source>
</evidence>
<organism evidence="11">
    <name type="scientific">Dunaliella salina</name>
    <name type="common">Green alga</name>
    <name type="synonym">Protococcus salinus</name>
    <dbReference type="NCBI Taxonomy" id="3046"/>
    <lineage>
        <taxon>Eukaryota</taxon>
        <taxon>Viridiplantae</taxon>
        <taxon>Chlorophyta</taxon>
        <taxon>core chlorophytes</taxon>
        <taxon>Chlorophyceae</taxon>
        <taxon>CS clade</taxon>
        <taxon>Chlamydomonadales</taxon>
        <taxon>Dunaliellaceae</taxon>
        <taxon>Dunaliella</taxon>
    </lineage>
</organism>
<feature type="domain" description="Alpha-carbonic anhydrase" evidence="10">
    <location>
        <begin position="59"/>
        <end position="314"/>
    </location>
</feature>
<gene>
    <name evidence="11" type="primary">CA1b</name>
    <name evidence="12" type="ORF">DUNSADRAFT_4305</name>
</gene>
<dbReference type="SUPFAM" id="SSF51069">
    <property type="entry name" value="Carbonic anhydrase"/>
    <property type="match status" value="2"/>
</dbReference>
<keyword evidence="7 9" id="KW-0456">Lyase</keyword>
<evidence type="ECO:0000256" key="5">
    <source>
        <dbReference type="ARBA" id="ARBA00022723"/>
    </source>
</evidence>
<reference evidence="12" key="2">
    <citation type="submission" date="2017-08" db="EMBL/GenBank/DDBJ databases">
        <authorList>
            <person name="Polle J.E."/>
            <person name="Barry K."/>
            <person name="Cushman J."/>
            <person name="Schmutz J."/>
            <person name="Tran D."/>
            <person name="Hathwaick L.T."/>
            <person name="Yim W.C."/>
            <person name="Jenkins J."/>
            <person name="Mckie-Krisberg Z.M."/>
            <person name="Prochnik S."/>
            <person name="Lindquist E."/>
            <person name="Dockter R.B."/>
            <person name="Adam C."/>
            <person name="Molina H."/>
            <person name="Bunkerborg J."/>
            <person name="Jin E."/>
            <person name="Buchheim M."/>
            <person name="Magnuson J."/>
        </authorList>
    </citation>
    <scope>NUCLEOTIDE SEQUENCE</scope>
    <source>
        <strain evidence="12">CCAP 19/18</strain>
    </source>
</reference>
<keyword evidence="13" id="KW-1185">Reference proteome</keyword>
<dbReference type="InterPro" id="IPR041891">
    <property type="entry name" value="Alpha_CA_prokaryot-like"/>
</dbReference>
<evidence type="ECO:0000313" key="13">
    <source>
        <dbReference type="Proteomes" id="UP000815325"/>
    </source>
</evidence>
<evidence type="ECO:0000256" key="6">
    <source>
        <dbReference type="ARBA" id="ARBA00022833"/>
    </source>
</evidence>
<dbReference type="InterPro" id="IPR018338">
    <property type="entry name" value="Carbonic_anhydrase_a-class_CS"/>
</dbReference>
<reference evidence="11" key="1">
    <citation type="submission" date="2015-09" db="EMBL/GenBank/DDBJ databases">
        <authorList>
            <person name="Jackson K.R."/>
            <person name="Lunt B.L."/>
            <person name="Fisher J.N.B."/>
            <person name="Gardner A.V."/>
            <person name="Bailey M.E."/>
            <person name="Deus L.M."/>
            <person name="Earl A.S."/>
            <person name="Gibby P.D."/>
            <person name="Hartmann K.A."/>
            <person name="Liu J.E."/>
            <person name="Manci A.M."/>
            <person name="Nielsen D.A."/>
            <person name="Solomon M.B."/>
            <person name="Breakwell D.P."/>
            <person name="Burnett S.H."/>
            <person name="Grose J.H."/>
        </authorList>
    </citation>
    <scope>NUCLEOTIDE SEQUENCE</scope>
    <source>
        <strain evidence="11">CCAP1918</strain>
    </source>
</reference>
<evidence type="ECO:0000256" key="4">
    <source>
        <dbReference type="ARBA" id="ARBA00012925"/>
    </source>
</evidence>
<dbReference type="GO" id="GO:0004089">
    <property type="term" value="F:carbonate dehydratase activity"/>
    <property type="evidence" value="ECO:0007669"/>
    <property type="project" value="UniProtKB-UniRule"/>
</dbReference>
<feature type="chain" id="PRO_5025075836" description="Carbonic anhydrase" evidence="9">
    <location>
        <begin position="24"/>
        <end position="584"/>
    </location>
</feature>
<feature type="signal peptide" evidence="9">
    <location>
        <begin position="1"/>
        <end position="23"/>
    </location>
</feature>
<dbReference type="InterPro" id="IPR001148">
    <property type="entry name" value="CA_dom"/>
</dbReference>
<dbReference type="EMBL" id="MU069453">
    <property type="protein sequence ID" value="KAF5842846.1"/>
    <property type="molecule type" value="Genomic_DNA"/>
</dbReference>
<dbReference type="PROSITE" id="PS00162">
    <property type="entry name" value="ALPHA_CA_1"/>
    <property type="match status" value="2"/>
</dbReference>
<dbReference type="PROSITE" id="PS51144">
    <property type="entry name" value="ALPHA_CA_2"/>
    <property type="match status" value="2"/>
</dbReference>
<comment type="function">
    <text evidence="2 9">Reversible hydration of carbon dioxide.</text>
</comment>
<keyword evidence="6 9" id="KW-0862">Zinc</keyword>
<dbReference type="EC" id="4.2.1.1" evidence="4 9"/>
<comment type="cofactor">
    <cofactor evidence="1 9">
        <name>Zn(2+)</name>
        <dbReference type="ChEBI" id="CHEBI:29105"/>
    </cofactor>
</comment>
<dbReference type="Gene3D" id="3.10.200.10">
    <property type="entry name" value="Alpha carbonic anhydrase"/>
    <property type="match status" value="2"/>
</dbReference>
<name>A0A172R2D1_DUNSA</name>
<evidence type="ECO:0000256" key="9">
    <source>
        <dbReference type="RuleBase" id="RU367011"/>
    </source>
</evidence>
<comment type="similarity">
    <text evidence="3 9">Belongs to the alpha-carbonic anhydrase family.</text>
</comment>
<dbReference type="PANTHER" id="PTHR18952:SF265">
    <property type="entry name" value="CARBONIC ANHYDRASE"/>
    <property type="match status" value="1"/>
</dbReference>
<sequence>MDSRRNSMLLGALFGLLAIATEGRTLLTHDLKAQVAQAVDSAGFVAEEPTGRKLLAEPHTYNYEMQGFDWTGLCATGTAQSPINIETGSLSAESERSTSRIALKGLMSSSYMLTSSVDVNLEQDMKFEFTAPDSDLPQLTIDGVVHSFKPVQIHFHHFASEHTVNGQIYPLEAHIVMASQNEGSDQLAVLGILYKYGEADPFLNRLQETAQNKVNNDNSVNFGDKSVPLEEFSVNVARDLLPVSDLGYFGYDGSLTTPTCDERVKWHVFKEPRTVSLDQLKVFSDVTLAAHPEATVTNNRVIQPLHNRKVYEYKDTPTEKYNYVQHGFDWRENEQGSCAGDAQSPIDIVTSSLSEPSARPNVGGVSLNALNTESLSFQPGANVNIEQDMKIDFPSSAFEGVSLPTIRIDGTDRSFRPIQVHWHFFLSEHTVDGVHYPLEGHIVMADTTEGSSQLAVIGIMYKYGAEDGFIADMQSRVLERIGSGDITYGQQGASLDSPNNPFTINIKSHFLPSNLGYAGYDGSLTTPDCDEIVKWHVFLTPRTVSIEQMKTFAEVTMNAHAGATVTNNRVIQPVNGRVVAGYNL</sequence>
<feature type="domain" description="Alpha-carbonic anhydrase" evidence="10">
    <location>
        <begin position="319"/>
        <end position="583"/>
    </location>
</feature>
<dbReference type="CDD" id="cd03124">
    <property type="entry name" value="alpha_CA_prokaryotic_like"/>
    <property type="match status" value="2"/>
</dbReference>
<evidence type="ECO:0000256" key="1">
    <source>
        <dbReference type="ARBA" id="ARBA00001947"/>
    </source>
</evidence>
<evidence type="ECO:0000256" key="2">
    <source>
        <dbReference type="ARBA" id="ARBA00002904"/>
    </source>
</evidence>
<evidence type="ECO:0000259" key="10">
    <source>
        <dbReference type="PROSITE" id="PS51144"/>
    </source>
</evidence>
<dbReference type="InterPro" id="IPR036398">
    <property type="entry name" value="CA_dom_sf"/>
</dbReference>
<dbReference type="Proteomes" id="UP000815325">
    <property type="component" value="Unassembled WGS sequence"/>
</dbReference>
<dbReference type="InterPro" id="IPR023561">
    <property type="entry name" value="Carbonic_anhydrase_a-class"/>
</dbReference>
<dbReference type="OrthoDB" id="545904at2759"/>
<evidence type="ECO:0000256" key="8">
    <source>
        <dbReference type="ARBA" id="ARBA00048348"/>
    </source>
</evidence>
<reference evidence="12" key="3">
    <citation type="submission" date="2020-06" db="EMBL/GenBank/DDBJ databases">
        <authorList>
            <consortium name="DOE Joint Genome Institute"/>
            <person name="Calhoun S."/>
            <person name="Polle J.E."/>
            <person name="Mckie-Krisberg Z."/>
            <person name="Prochnik S."/>
            <person name="Neofotis P."/>
            <person name="Yim W.C."/>
            <person name="Hathwaik L.T."/>
            <person name="Jenkins J."/>
            <person name="Molina H."/>
            <person name="Bunkenborg J."/>
            <person name="Grigoriev I.V."/>
            <person name="Barry K."/>
            <person name="Schmutz J."/>
            <person name="Jin E."/>
            <person name="Cushman J.C."/>
            <person name="Magnuson J.K."/>
        </authorList>
    </citation>
    <scope>NUCLEOTIDE SEQUENCE</scope>
    <source>
        <strain evidence="12">CCAP 19/18</strain>
    </source>
</reference>
<dbReference type="SMART" id="SM01057">
    <property type="entry name" value="Carb_anhydrase"/>
    <property type="match status" value="2"/>
</dbReference>
<dbReference type="Pfam" id="PF00194">
    <property type="entry name" value="Carb_anhydrase"/>
    <property type="match status" value="2"/>
</dbReference>
<evidence type="ECO:0000256" key="3">
    <source>
        <dbReference type="ARBA" id="ARBA00010718"/>
    </source>
</evidence>